<dbReference type="NCBIfam" id="NF041504">
    <property type="entry name" value="AccA_sub"/>
    <property type="match status" value="1"/>
</dbReference>
<dbReference type="UniPathway" id="UPA00655">
    <property type="reaction ID" value="UER00711"/>
</dbReference>
<dbReference type="SUPFAM" id="SSF52096">
    <property type="entry name" value="ClpP/crotonase"/>
    <property type="match status" value="1"/>
</dbReference>
<dbReference type="Gene3D" id="3.90.226.10">
    <property type="entry name" value="2-enoyl-CoA Hydratase, Chain A, domain 1"/>
    <property type="match status" value="1"/>
</dbReference>
<dbReference type="NCBIfam" id="TIGR00513">
    <property type="entry name" value="accA"/>
    <property type="match status" value="1"/>
</dbReference>
<keyword evidence="10" id="KW-0963">Cytoplasm</keyword>
<evidence type="ECO:0000313" key="14">
    <source>
        <dbReference type="Proteomes" id="UP000215450"/>
    </source>
</evidence>
<keyword evidence="6 10" id="KW-0067">ATP-binding</keyword>
<keyword evidence="3 10" id="KW-0808">Transferase</keyword>
<name>A0A238HHI2_9NEIS</name>
<dbReference type="GO" id="GO:0016743">
    <property type="term" value="F:carboxyl- or carbamoyltransferase activity"/>
    <property type="evidence" value="ECO:0007669"/>
    <property type="project" value="UniProtKB-UniRule"/>
</dbReference>
<dbReference type="EMBL" id="FXUV02000030">
    <property type="protein sequence ID" value="SNB72552.1"/>
    <property type="molecule type" value="Genomic_DNA"/>
</dbReference>
<dbReference type="Pfam" id="PF03255">
    <property type="entry name" value="ACCA"/>
    <property type="match status" value="1"/>
</dbReference>
<feature type="domain" description="CoA carboxyltransferase C-terminal" evidence="11">
    <location>
        <begin position="39"/>
        <end position="293"/>
    </location>
</feature>
<dbReference type="InterPro" id="IPR001095">
    <property type="entry name" value="Acetyl_CoA_COase_a_su"/>
</dbReference>
<dbReference type="RefSeq" id="WP_095063093.1">
    <property type="nucleotide sequence ID" value="NZ_FXUV02000030.1"/>
</dbReference>
<dbReference type="PROSITE" id="PS50989">
    <property type="entry name" value="COA_CT_CTER"/>
    <property type="match status" value="1"/>
</dbReference>
<evidence type="ECO:0000256" key="6">
    <source>
        <dbReference type="ARBA" id="ARBA00022840"/>
    </source>
</evidence>
<reference evidence="13 14" key="2">
    <citation type="submission" date="2017-06" db="EMBL/GenBank/DDBJ databases">
        <authorList>
            <person name="Kim H.J."/>
            <person name="Triplett B.A."/>
        </authorList>
    </citation>
    <scope>NUCLEOTIDE SEQUENCE [LARGE SCALE GENOMIC DNA]</scope>
    <source>
        <strain evidence="13">Kingella_eburonensis</strain>
    </source>
</reference>
<dbReference type="PRINTS" id="PR01069">
    <property type="entry name" value="ACCCTRFRASEA"/>
</dbReference>
<keyword evidence="4 10" id="KW-0547">Nucleotide-binding</keyword>
<reference evidence="12" key="1">
    <citation type="submission" date="2017-05" db="EMBL/GenBank/DDBJ databases">
        <authorList>
            <person name="Song R."/>
            <person name="Chenine A.L."/>
            <person name="Ruprecht R.M."/>
        </authorList>
    </citation>
    <scope>NUCLEOTIDE SEQUENCE</scope>
    <source>
        <strain evidence="12">Kingella_eburonensis</strain>
    </source>
</reference>
<evidence type="ECO:0000313" key="13">
    <source>
        <dbReference type="EMBL" id="SNB72552.1"/>
    </source>
</evidence>
<dbReference type="GO" id="GO:0009317">
    <property type="term" value="C:acetyl-CoA carboxylase complex"/>
    <property type="evidence" value="ECO:0007669"/>
    <property type="project" value="InterPro"/>
</dbReference>
<evidence type="ECO:0000313" key="12">
    <source>
        <dbReference type="EMBL" id="SMQ13049.1"/>
    </source>
</evidence>
<comment type="subcellular location">
    <subcellularLocation>
        <location evidence="10">Cytoplasm</location>
    </subcellularLocation>
</comment>
<evidence type="ECO:0000256" key="9">
    <source>
        <dbReference type="ARBA" id="ARBA00049152"/>
    </source>
</evidence>
<dbReference type="InterPro" id="IPR011763">
    <property type="entry name" value="COA_CT_C"/>
</dbReference>
<comment type="catalytic activity">
    <reaction evidence="9 10">
        <text>N(6)-carboxybiotinyl-L-lysyl-[protein] + acetyl-CoA = N(6)-biotinyl-L-lysyl-[protein] + malonyl-CoA</text>
        <dbReference type="Rhea" id="RHEA:54728"/>
        <dbReference type="Rhea" id="RHEA-COMP:10505"/>
        <dbReference type="Rhea" id="RHEA-COMP:10506"/>
        <dbReference type="ChEBI" id="CHEBI:57288"/>
        <dbReference type="ChEBI" id="CHEBI:57384"/>
        <dbReference type="ChEBI" id="CHEBI:83144"/>
        <dbReference type="ChEBI" id="CHEBI:83145"/>
        <dbReference type="EC" id="2.1.3.15"/>
    </reaction>
</comment>
<dbReference type="GO" id="GO:2001295">
    <property type="term" value="P:malonyl-CoA biosynthetic process"/>
    <property type="evidence" value="ECO:0007669"/>
    <property type="project" value="UniProtKB-UniRule"/>
</dbReference>
<keyword evidence="2 10" id="KW-0444">Lipid biosynthesis</keyword>
<dbReference type="Proteomes" id="UP000215450">
    <property type="component" value="Unassembled WGS sequence"/>
</dbReference>
<evidence type="ECO:0000256" key="3">
    <source>
        <dbReference type="ARBA" id="ARBA00022679"/>
    </source>
</evidence>
<organism evidence="12">
    <name type="scientific">Kingella negevensis</name>
    <dbReference type="NCBI Taxonomy" id="1522312"/>
    <lineage>
        <taxon>Bacteria</taxon>
        <taxon>Pseudomonadati</taxon>
        <taxon>Pseudomonadota</taxon>
        <taxon>Betaproteobacteria</taxon>
        <taxon>Neisseriales</taxon>
        <taxon>Neisseriaceae</taxon>
        <taxon>Kingella</taxon>
    </lineage>
</organism>
<keyword evidence="14" id="KW-1185">Reference proteome</keyword>
<evidence type="ECO:0000256" key="10">
    <source>
        <dbReference type="HAMAP-Rule" id="MF_00823"/>
    </source>
</evidence>
<keyword evidence="12" id="KW-0436">Ligase</keyword>
<evidence type="ECO:0000259" key="11">
    <source>
        <dbReference type="PROSITE" id="PS50989"/>
    </source>
</evidence>
<dbReference type="EC" id="2.1.3.15" evidence="10"/>
<dbReference type="PANTHER" id="PTHR42853:SF3">
    <property type="entry name" value="ACETYL-COENZYME A CARBOXYLASE CARBOXYL TRANSFERASE SUBUNIT ALPHA, CHLOROPLASTIC"/>
    <property type="match status" value="1"/>
</dbReference>
<dbReference type="AlphaFoldDB" id="A0A238HHI2"/>
<protein>
    <recommendedName>
        <fullName evidence="10">Acetyl-coenzyme A carboxylase carboxyl transferase subunit alpha</fullName>
        <shortName evidence="10">ACCase subunit alpha</shortName>
        <shortName evidence="10">Acetyl-CoA carboxylase carboxyltransferase subunit alpha</shortName>
        <ecNumber evidence="10">2.1.3.15</ecNumber>
    </recommendedName>
</protein>
<dbReference type="HAMAP" id="MF_00823">
    <property type="entry name" value="AcetylCoA_CT_alpha"/>
    <property type="match status" value="1"/>
</dbReference>
<dbReference type="GO" id="GO:0006633">
    <property type="term" value="P:fatty acid biosynthetic process"/>
    <property type="evidence" value="ECO:0007669"/>
    <property type="project" value="UniProtKB-KW"/>
</dbReference>
<proteinExistence type="inferred from homology"/>
<comment type="subunit">
    <text evidence="10">Acetyl-CoA carboxylase is a heterohexamer composed of biotin carboxyl carrier protein (AccB), biotin carboxylase (AccC) and two subunits each of ACCase subunit alpha (AccA) and ACCase subunit beta (AccD).</text>
</comment>
<evidence type="ECO:0000256" key="2">
    <source>
        <dbReference type="ARBA" id="ARBA00022516"/>
    </source>
</evidence>
<comment type="similarity">
    <text evidence="10">Belongs to the AccA family.</text>
</comment>
<evidence type="ECO:0000256" key="7">
    <source>
        <dbReference type="ARBA" id="ARBA00023098"/>
    </source>
</evidence>
<gene>
    <name evidence="10 12" type="primary">accA</name>
    <name evidence="12" type="ORF">KEBURONENSIS_00419</name>
    <name evidence="13" type="ORF">KEBURONENSIS_01460</name>
</gene>
<dbReference type="EMBL" id="FXUV01000041">
    <property type="protein sequence ID" value="SMQ13049.1"/>
    <property type="molecule type" value="Genomic_DNA"/>
</dbReference>
<comment type="function">
    <text evidence="10">Component of the acetyl coenzyme A carboxylase (ACC) complex. First, biotin carboxylase catalyzes the carboxylation of biotin on its carrier protein (BCCP) and then the CO(2) group is transferred by the carboxyltransferase to acetyl-CoA to form malonyl-CoA.</text>
</comment>
<accession>A0A238HHI2</accession>
<sequence length="327" mass="36679">MKPVYLDFEQPIAELNNKIEELRFVQDDSAVDISDEIKRLQKKNHELTKSIFAKLTPAQISQISRHPQRPYTLDYINALCTDFQELHGDRHFADDAAIVGGLARFNGHSVVVIGHQKGRDTKEKIQRNFGMPRPEGYRKALRLMKTAEKFNLPVLTFIDTPGAYPGIGAEERNQSEAIGKNLYELTKLRVPVICTVIGEGGSGGALAIAIGDYVNMLQYSTYSVISPEGCASILWKTAEKAPEAAAALGITAERLYKLGLIDRVIEEPLGGAHRDYEALMAKVREVIDDQLRAAQFMPLNDLLTRRFDRIMDYGQFIDKNDKEKKAK</sequence>
<keyword evidence="8 10" id="KW-0275">Fatty acid biosynthesis</keyword>
<dbReference type="PANTHER" id="PTHR42853">
    <property type="entry name" value="ACETYL-COENZYME A CARBOXYLASE CARBOXYL TRANSFERASE SUBUNIT ALPHA"/>
    <property type="match status" value="1"/>
</dbReference>
<evidence type="ECO:0000256" key="5">
    <source>
        <dbReference type="ARBA" id="ARBA00022832"/>
    </source>
</evidence>
<dbReference type="NCBIfam" id="NF004344">
    <property type="entry name" value="PRK05724.1"/>
    <property type="match status" value="1"/>
</dbReference>
<evidence type="ECO:0000256" key="4">
    <source>
        <dbReference type="ARBA" id="ARBA00022741"/>
    </source>
</evidence>
<comment type="pathway">
    <text evidence="1 10">Lipid metabolism; malonyl-CoA biosynthesis; malonyl-CoA from acetyl-CoA: step 1/1.</text>
</comment>
<dbReference type="STRING" id="1522312.GCA_900177895_01117"/>
<evidence type="ECO:0000256" key="1">
    <source>
        <dbReference type="ARBA" id="ARBA00004956"/>
    </source>
</evidence>
<dbReference type="InterPro" id="IPR029045">
    <property type="entry name" value="ClpP/crotonase-like_dom_sf"/>
</dbReference>
<keyword evidence="5 10" id="KW-0276">Fatty acid metabolism</keyword>
<evidence type="ECO:0000256" key="8">
    <source>
        <dbReference type="ARBA" id="ARBA00023160"/>
    </source>
</evidence>
<dbReference type="GO" id="GO:0005524">
    <property type="term" value="F:ATP binding"/>
    <property type="evidence" value="ECO:0007669"/>
    <property type="project" value="UniProtKB-KW"/>
</dbReference>
<dbReference type="GO" id="GO:0003989">
    <property type="term" value="F:acetyl-CoA carboxylase activity"/>
    <property type="evidence" value="ECO:0007669"/>
    <property type="project" value="InterPro"/>
</dbReference>
<dbReference type="OrthoDB" id="9808023at2"/>
<keyword evidence="7 10" id="KW-0443">Lipid metabolism</keyword>